<dbReference type="AlphaFoldDB" id="A0A450TLD5"/>
<proteinExistence type="predicted"/>
<evidence type="ECO:0000313" key="1">
    <source>
        <dbReference type="EMBL" id="VFJ68567.1"/>
    </source>
</evidence>
<sequence>MTDLIYKDESYAISGAVFEVYREMGHGFLESVYQECLEKELARRGIPFLSQPVLRLFYKGQPLDQTYKPDLLCYDTVVVELKALGEITGEHKAQVLNYLKATRLKLGLLVNFGCHPKATIERLVL</sequence>
<reference evidence="1" key="1">
    <citation type="submission" date="2019-02" db="EMBL/GenBank/DDBJ databases">
        <authorList>
            <person name="Gruber-Vodicka R. H."/>
            <person name="Seah K. B. B."/>
        </authorList>
    </citation>
    <scope>NUCLEOTIDE SEQUENCE</scope>
    <source>
        <strain evidence="1">BECK_BZ131</strain>
    </source>
</reference>
<dbReference type="NCBIfam" id="TIGR04256">
    <property type="entry name" value="GxxExxY"/>
    <property type="match status" value="1"/>
</dbReference>
<name>A0A450TLD5_9GAMM</name>
<organism evidence="1">
    <name type="scientific">Candidatus Kentrum sp. FW</name>
    <dbReference type="NCBI Taxonomy" id="2126338"/>
    <lineage>
        <taxon>Bacteria</taxon>
        <taxon>Pseudomonadati</taxon>
        <taxon>Pseudomonadota</taxon>
        <taxon>Gammaproteobacteria</taxon>
        <taxon>Candidatus Kentrum</taxon>
    </lineage>
</organism>
<gene>
    <name evidence="1" type="ORF">BECKFW1821C_GA0114237_10151</name>
</gene>
<protein>
    <submittedName>
        <fullName evidence="1">GxxExxY protein</fullName>
    </submittedName>
</protein>
<dbReference type="EMBL" id="CAADFE010000015">
    <property type="protein sequence ID" value="VFJ68567.1"/>
    <property type="molecule type" value="Genomic_DNA"/>
</dbReference>
<dbReference type="InterPro" id="IPR026350">
    <property type="entry name" value="GxxExxY"/>
</dbReference>
<accession>A0A450TLD5</accession>
<dbReference type="Pfam" id="PF13366">
    <property type="entry name" value="PDDEXK_3"/>
    <property type="match status" value="1"/>
</dbReference>